<keyword evidence="10" id="KW-1185">Reference proteome</keyword>
<comment type="similarity">
    <text evidence="7">Belongs to the TRAP transporter small permease family.</text>
</comment>
<keyword evidence="5 7" id="KW-1133">Transmembrane helix</keyword>
<reference evidence="9 10" key="1">
    <citation type="submission" date="2018-06" db="EMBL/GenBank/DDBJ databases">
        <title>Genomic Encyclopedia of Archaeal and Bacterial Type Strains, Phase II (KMG-II): from individual species to whole genera.</title>
        <authorList>
            <person name="Goeker M."/>
        </authorList>
    </citation>
    <scope>NUCLEOTIDE SEQUENCE [LARGE SCALE GENOMIC DNA]</scope>
    <source>
        <strain evidence="9 10">DSM 24525</strain>
    </source>
</reference>
<dbReference type="EMBL" id="QKYU01000011">
    <property type="protein sequence ID" value="PZW45683.1"/>
    <property type="molecule type" value="Genomic_DNA"/>
</dbReference>
<gene>
    <name evidence="9" type="ORF">C8P66_11198</name>
</gene>
<evidence type="ECO:0000256" key="3">
    <source>
        <dbReference type="ARBA" id="ARBA00022475"/>
    </source>
</evidence>
<evidence type="ECO:0000256" key="6">
    <source>
        <dbReference type="ARBA" id="ARBA00023136"/>
    </source>
</evidence>
<comment type="function">
    <text evidence="7">Part of the tripartite ATP-independent periplasmic (TRAP) transport system.</text>
</comment>
<dbReference type="Proteomes" id="UP000249688">
    <property type="component" value="Unassembled WGS sequence"/>
</dbReference>
<comment type="caution">
    <text evidence="9">The sequence shown here is derived from an EMBL/GenBank/DDBJ whole genome shotgun (WGS) entry which is preliminary data.</text>
</comment>
<feature type="transmembrane region" description="Helical" evidence="7">
    <location>
        <begin position="59"/>
        <end position="81"/>
    </location>
</feature>
<protein>
    <recommendedName>
        <fullName evidence="7">TRAP transporter small permease protein</fullName>
    </recommendedName>
</protein>
<dbReference type="GO" id="GO:0005886">
    <property type="term" value="C:plasma membrane"/>
    <property type="evidence" value="ECO:0007669"/>
    <property type="project" value="UniProtKB-SubCell"/>
</dbReference>
<evidence type="ECO:0000313" key="10">
    <source>
        <dbReference type="Proteomes" id="UP000249688"/>
    </source>
</evidence>
<proteinExistence type="inferred from homology"/>
<organism evidence="9 10">
    <name type="scientific">Humitalea rosea</name>
    <dbReference type="NCBI Taxonomy" id="990373"/>
    <lineage>
        <taxon>Bacteria</taxon>
        <taxon>Pseudomonadati</taxon>
        <taxon>Pseudomonadota</taxon>
        <taxon>Alphaproteobacteria</taxon>
        <taxon>Acetobacterales</taxon>
        <taxon>Roseomonadaceae</taxon>
        <taxon>Humitalea</taxon>
    </lineage>
</organism>
<evidence type="ECO:0000256" key="2">
    <source>
        <dbReference type="ARBA" id="ARBA00022448"/>
    </source>
</evidence>
<dbReference type="InterPro" id="IPR055348">
    <property type="entry name" value="DctQ"/>
</dbReference>
<feature type="domain" description="Tripartite ATP-independent periplasmic transporters DctQ component" evidence="8">
    <location>
        <begin position="39"/>
        <end position="161"/>
    </location>
</feature>
<keyword evidence="3" id="KW-1003">Cell membrane</keyword>
<evidence type="ECO:0000256" key="5">
    <source>
        <dbReference type="ARBA" id="ARBA00022989"/>
    </source>
</evidence>
<keyword evidence="6 7" id="KW-0472">Membrane</keyword>
<feature type="transmembrane region" description="Helical" evidence="7">
    <location>
        <begin position="101"/>
        <end position="121"/>
    </location>
</feature>
<dbReference type="GO" id="GO:0022857">
    <property type="term" value="F:transmembrane transporter activity"/>
    <property type="evidence" value="ECO:0007669"/>
    <property type="project" value="UniProtKB-UniRule"/>
</dbReference>
<name>A0A2W7IG20_9PROT</name>
<keyword evidence="7" id="KW-0997">Cell inner membrane</keyword>
<keyword evidence="2 7" id="KW-0813">Transport</keyword>
<evidence type="ECO:0000256" key="1">
    <source>
        <dbReference type="ARBA" id="ARBA00004651"/>
    </source>
</evidence>
<sequence length="177" mass="19149">MSDPAREDDDAPPGPPPGVIGQMSRLAAMAGGAMLIATALFTTISVLKRWLTNDSIPGDFELVQIGSGLSVFGFFAYGTLMKSNILVDSFTGWLPARLTDWMDAFWTLVWAGVMLVLAERISIGALEMRRNNTETMVLAMPLWWAVGLGALAFGMTGIVALWWVRRLLGGQDLGGQD</sequence>
<evidence type="ECO:0000256" key="4">
    <source>
        <dbReference type="ARBA" id="ARBA00022692"/>
    </source>
</evidence>
<dbReference type="OrthoDB" id="6183232at2"/>
<evidence type="ECO:0000259" key="8">
    <source>
        <dbReference type="Pfam" id="PF04290"/>
    </source>
</evidence>
<dbReference type="AlphaFoldDB" id="A0A2W7IG20"/>
<evidence type="ECO:0000256" key="7">
    <source>
        <dbReference type="RuleBase" id="RU369079"/>
    </source>
</evidence>
<comment type="subunit">
    <text evidence="7">The complex comprises the extracytoplasmic solute receptor protein and the two transmembrane proteins.</text>
</comment>
<keyword evidence="4 7" id="KW-0812">Transmembrane</keyword>
<dbReference type="RefSeq" id="WP_111398340.1">
    <property type="nucleotide sequence ID" value="NZ_QKYU01000011.1"/>
</dbReference>
<accession>A0A2W7IG20</accession>
<dbReference type="Pfam" id="PF04290">
    <property type="entry name" value="DctQ"/>
    <property type="match status" value="1"/>
</dbReference>
<feature type="transmembrane region" description="Helical" evidence="7">
    <location>
        <begin position="142"/>
        <end position="164"/>
    </location>
</feature>
<comment type="subcellular location">
    <subcellularLocation>
        <location evidence="7">Cell inner membrane</location>
        <topology evidence="7">Multi-pass membrane protein</topology>
    </subcellularLocation>
    <subcellularLocation>
        <location evidence="1">Cell membrane</location>
        <topology evidence="1">Multi-pass membrane protein</topology>
    </subcellularLocation>
</comment>
<feature type="transmembrane region" description="Helical" evidence="7">
    <location>
        <begin position="26"/>
        <end position="47"/>
    </location>
</feature>
<evidence type="ECO:0000313" key="9">
    <source>
        <dbReference type="EMBL" id="PZW45683.1"/>
    </source>
</evidence>